<proteinExistence type="predicted"/>
<dbReference type="AlphaFoldDB" id="A0A9N9P9H4"/>
<feature type="non-terminal residue" evidence="1">
    <location>
        <position position="1"/>
    </location>
</feature>
<protein>
    <submittedName>
        <fullName evidence="1">12039_t:CDS:1</fullName>
    </submittedName>
</protein>
<sequence>NKLLNEEDLKIKKEFLNAHDKVPSENIPIYRSQMINTMEIAEAFKKQPGGIYVPGTVQISQNVHDILVLYAGDIQK</sequence>
<evidence type="ECO:0000313" key="1">
    <source>
        <dbReference type="EMBL" id="CAG8803183.1"/>
    </source>
</evidence>
<organism evidence="1 2">
    <name type="scientific">Dentiscutata erythropus</name>
    <dbReference type="NCBI Taxonomy" id="1348616"/>
    <lineage>
        <taxon>Eukaryota</taxon>
        <taxon>Fungi</taxon>
        <taxon>Fungi incertae sedis</taxon>
        <taxon>Mucoromycota</taxon>
        <taxon>Glomeromycotina</taxon>
        <taxon>Glomeromycetes</taxon>
        <taxon>Diversisporales</taxon>
        <taxon>Gigasporaceae</taxon>
        <taxon>Dentiscutata</taxon>
    </lineage>
</organism>
<dbReference type="Proteomes" id="UP000789405">
    <property type="component" value="Unassembled WGS sequence"/>
</dbReference>
<feature type="non-terminal residue" evidence="1">
    <location>
        <position position="76"/>
    </location>
</feature>
<comment type="caution">
    <text evidence="1">The sequence shown here is derived from an EMBL/GenBank/DDBJ whole genome shotgun (WGS) entry which is preliminary data.</text>
</comment>
<evidence type="ECO:0000313" key="2">
    <source>
        <dbReference type="Proteomes" id="UP000789405"/>
    </source>
</evidence>
<dbReference type="EMBL" id="CAJVPY010037659">
    <property type="protein sequence ID" value="CAG8803183.1"/>
    <property type="molecule type" value="Genomic_DNA"/>
</dbReference>
<gene>
    <name evidence="1" type="ORF">DERYTH_LOCUS23842</name>
</gene>
<accession>A0A9N9P9H4</accession>
<name>A0A9N9P9H4_9GLOM</name>
<reference evidence="1" key="1">
    <citation type="submission" date="2021-06" db="EMBL/GenBank/DDBJ databases">
        <authorList>
            <person name="Kallberg Y."/>
            <person name="Tangrot J."/>
            <person name="Rosling A."/>
        </authorList>
    </citation>
    <scope>NUCLEOTIDE SEQUENCE</scope>
    <source>
        <strain evidence="1">MA453B</strain>
    </source>
</reference>
<keyword evidence="2" id="KW-1185">Reference proteome</keyword>